<protein>
    <recommendedName>
        <fullName evidence="4">SipW-cognate class signal peptide</fullName>
    </recommendedName>
</protein>
<keyword evidence="3" id="KW-1185">Reference proteome</keyword>
<feature type="signal peptide" evidence="1">
    <location>
        <begin position="1"/>
        <end position="28"/>
    </location>
</feature>
<dbReference type="Gene3D" id="2.160.20.20">
    <property type="match status" value="1"/>
</dbReference>
<reference evidence="2" key="1">
    <citation type="submission" date="2020-09" db="EMBL/GenBank/DDBJ databases">
        <title>New species isolated from human feces.</title>
        <authorList>
            <person name="Kitahara M."/>
            <person name="Shigeno Y."/>
            <person name="Shime M."/>
            <person name="Matsumoto Y."/>
            <person name="Nakamura S."/>
            <person name="Motooka D."/>
            <person name="Fukuoka S."/>
            <person name="Nishikawa H."/>
            <person name="Benno Y."/>
        </authorList>
    </citation>
    <scope>NUCLEOTIDE SEQUENCE</scope>
    <source>
        <strain evidence="2">MM35</strain>
    </source>
</reference>
<evidence type="ECO:0000313" key="3">
    <source>
        <dbReference type="Proteomes" id="UP000681343"/>
    </source>
</evidence>
<dbReference type="InterPro" id="IPR023833">
    <property type="entry name" value="Signal_pept_SipW-depend-type"/>
</dbReference>
<organism evidence="2 3">
    <name type="scientific">Vescimonas fastidiosa</name>
    <dbReference type="NCBI Taxonomy" id="2714353"/>
    <lineage>
        <taxon>Bacteria</taxon>
        <taxon>Bacillati</taxon>
        <taxon>Bacillota</taxon>
        <taxon>Clostridia</taxon>
        <taxon>Eubacteriales</taxon>
        <taxon>Oscillospiraceae</taxon>
        <taxon>Vescimonas</taxon>
    </lineage>
</organism>
<dbReference type="InterPro" id="IPR011050">
    <property type="entry name" value="Pectin_lyase_fold/virulence"/>
</dbReference>
<keyword evidence="1" id="KW-0732">Signal</keyword>
<dbReference type="AlphaFoldDB" id="A0A810PLQ3"/>
<accession>A0A810PLQ3</accession>
<dbReference type="NCBIfam" id="TIGR04088">
    <property type="entry name" value="cognate_SipW"/>
    <property type="match status" value="1"/>
</dbReference>
<proteinExistence type="predicted"/>
<dbReference type="InterPro" id="IPR012332">
    <property type="entry name" value="Autotransporter_pectin_lyase_C"/>
</dbReference>
<dbReference type="RefSeq" id="WP_212818392.1">
    <property type="nucleotide sequence ID" value="NZ_AP023415.1"/>
</dbReference>
<gene>
    <name evidence="2" type="ORF">MM35RIKEN_01210</name>
</gene>
<evidence type="ECO:0008006" key="4">
    <source>
        <dbReference type="Google" id="ProtNLM"/>
    </source>
</evidence>
<dbReference type="SUPFAM" id="SSF51126">
    <property type="entry name" value="Pectin lyase-like"/>
    <property type="match status" value="1"/>
</dbReference>
<dbReference type="Proteomes" id="UP000681343">
    <property type="component" value="Chromosome"/>
</dbReference>
<feature type="chain" id="PRO_5038548312" description="SipW-cognate class signal peptide" evidence="1">
    <location>
        <begin position="29"/>
        <end position="534"/>
    </location>
</feature>
<evidence type="ECO:0000313" key="2">
    <source>
        <dbReference type="EMBL" id="BCK77929.1"/>
    </source>
</evidence>
<dbReference type="EMBL" id="AP023415">
    <property type="protein sequence ID" value="BCK77929.1"/>
    <property type="molecule type" value="Genomic_DNA"/>
</dbReference>
<sequence length="534" mass="56652">MTNSKSTKRALFTSVLALLMCVTMLVGATFAWFTDTASTGVNKIQAGNLKMEVSYKNTSDGEFTVLKENTNVFMENALWEPGHVEYAVLNVKNIGTLALKYNLGINIASETGSTNVDGKAFKLSDYIRFAVLDGDRTGNSVDRDALVAAATDSKLIKEGYTAEDNMTAGANKVVTLVVWMPTTIGNEANHKTSATAPSIDLGISVVATQYTHENDSFDNQYDKDAQYPPKTISVTTAEEFTAALKDAKAGDTVKLAASVTGSSAFTVNKELTIDLNGYTLNSTNKNTLKLASGAELTMKDSSADQSGKLSNGYVGKADVTMIDLGAQAKFTLLSGTLEGNEKDNLYSIVIGNSAKKECTVTIAGGTVTVPERQTKSRAISASNGMTLNISGGQIIGGLYGLDLYTGSHATVTGGRILANAKDGRTDEYGTSYAVHAKGEATLTVGSLSVESRPEIKGIKFESSGVKTELPTITLVKGDITNPVYSMEVKYNYSLFKLGITADAPVTFVDDTAHYFLADGLQMVQNGSTWSVAAQ</sequence>
<name>A0A810PLQ3_9FIRM</name>
<dbReference type="KEGG" id="vfa:MM35RIKEN_01210"/>
<evidence type="ECO:0000256" key="1">
    <source>
        <dbReference type="SAM" id="SignalP"/>
    </source>
</evidence>